<feature type="domain" description="H15" evidence="8">
    <location>
        <begin position="39"/>
        <end position="108"/>
    </location>
</feature>
<dbReference type="GO" id="GO:0000786">
    <property type="term" value="C:nucleosome"/>
    <property type="evidence" value="ECO:0007669"/>
    <property type="project" value="InterPro"/>
</dbReference>
<dbReference type="InterPro" id="IPR005818">
    <property type="entry name" value="Histone_H1/H5_H15"/>
</dbReference>
<dbReference type="PROSITE" id="PS51504">
    <property type="entry name" value="H15"/>
    <property type="match status" value="1"/>
</dbReference>
<dbReference type="GO" id="GO:0005634">
    <property type="term" value="C:nucleus"/>
    <property type="evidence" value="ECO:0007669"/>
    <property type="project" value="UniProtKB-SubCell"/>
</dbReference>
<dbReference type="PANTHER" id="PTHR11467:SF131">
    <property type="entry name" value="HISTONE H1"/>
    <property type="match status" value="1"/>
</dbReference>
<evidence type="ECO:0000256" key="7">
    <source>
        <dbReference type="SAM" id="MobiDB-lite"/>
    </source>
</evidence>
<evidence type="ECO:0000256" key="2">
    <source>
        <dbReference type="ARBA" id="ARBA00004286"/>
    </source>
</evidence>
<feature type="compositionally biased region" description="Basic and acidic residues" evidence="7">
    <location>
        <begin position="117"/>
        <end position="127"/>
    </location>
</feature>
<dbReference type="EMBL" id="GGEC01055004">
    <property type="protein sequence ID" value="MBX35488.1"/>
    <property type="molecule type" value="Transcribed_RNA"/>
</dbReference>
<dbReference type="GO" id="GO:0030261">
    <property type="term" value="P:chromosome condensation"/>
    <property type="evidence" value="ECO:0007669"/>
    <property type="project" value="TreeGrafter"/>
</dbReference>
<comment type="subcellular location">
    <subcellularLocation>
        <location evidence="2">Chromosome</location>
    </subcellularLocation>
    <subcellularLocation>
        <location evidence="1 6">Nucleus</location>
    </subcellularLocation>
</comment>
<evidence type="ECO:0000256" key="4">
    <source>
        <dbReference type="ARBA" id="ARBA00023125"/>
    </source>
</evidence>
<reference evidence="9" key="1">
    <citation type="submission" date="2018-02" db="EMBL/GenBank/DDBJ databases">
        <title>Rhizophora mucronata_Transcriptome.</title>
        <authorList>
            <person name="Meera S.P."/>
            <person name="Sreeshan A."/>
            <person name="Augustine A."/>
        </authorList>
    </citation>
    <scope>NUCLEOTIDE SEQUENCE</scope>
    <source>
        <tissue evidence="9">Leaf</tissue>
    </source>
</reference>
<keyword evidence="5 6" id="KW-0539">Nucleus</keyword>
<dbReference type="GO" id="GO:0030527">
    <property type="term" value="F:structural constituent of chromatin"/>
    <property type="evidence" value="ECO:0007669"/>
    <property type="project" value="InterPro"/>
</dbReference>
<evidence type="ECO:0000256" key="5">
    <source>
        <dbReference type="ARBA" id="ARBA00023242"/>
    </source>
</evidence>
<dbReference type="SMART" id="SM00526">
    <property type="entry name" value="H15"/>
    <property type="match status" value="1"/>
</dbReference>
<feature type="compositionally biased region" description="Low complexity" evidence="7">
    <location>
        <begin position="1"/>
        <end position="16"/>
    </location>
</feature>
<dbReference type="PANTHER" id="PTHR11467">
    <property type="entry name" value="HISTONE H1"/>
    <property type="match status" value="1"/>
</dbReference>
<feature type="region of interest" description="Disordered" evidence="7">
    <location>
        <begin position="1"/>
        <end position="36"/>
    </location>
</feature>
<keyword evidence="4 6" id="KW-0238">DNA-binding</keyword>
<name>A0A2P2MZ26_RHIMU</name>
<dbReference type="GO" id="GO:0031492">
    <property type="term" value="F:nucleosomal DNA binding"/>
    <property type="evidence" value="ECO:0007669"/>
    <property type="project" value="TreeGrafter"/>
</dbReference>
<dbReference type="GO" id="GO:0045910">
    <property type="term" value="P:negative regulation of DNA recombination"/>
    <property type="evidence" value="ECO:0007669"/>
    <property type="project" value="TreeGrafter"/>
</dbReference>
<dbReference type="PRINTS" id="PR00624">
    <property type="entry name" value="HISTONEH5"/>
</dbReference>
<evidence type="ECO:0000259" key="8">
    <source>
        <dbReference type="PROSITE" id="PS51504"/>
    </source>
</evidence>
<organism evidence="9">
    <name type="scientific">Rhizophora mucronata</name>
    <name type="common">Asiatic mangrove</name>
    <dbReference type="NCBI Taxonomy" id="61149"/>
    <lineage>
        <taxon>Eukaryota</taxon>
        <taxon>Viridiplantae</taxon>
        <taxon>Streptophyta</taxon>
        <taxon>Embryophyta</taxon>
        <taxon>Tracheophyta</taxon>
        <taxon>Spermatophyta</taxon>
        <taxon>Magnoliopsida</taxon>
        <taxon>eudicotyledons</taxon>
        <taxon>Gunneridae</taxon>
        <taxon>Pentapetalae</taxon>
        <taxon>rosids</taxon>
        <taxon>fabids</taxon>
        <taxon>Malpighiales</taxon>
        <taxon>Rhizophoraceae</taxon>
        <taxon>Rhizophora</taxon>
    </lineage>
</organism>
<sequence length="203" mass="21531">MADAAVATHAPAGATTKPKVLKARKPAGAGAKKPRSPRAYPPFYEMVSVAIVSLKERTGSSQYAITKFIEERHKDLPANFRKFLLLQLKRLVASGKLVKVKNSFKLPAVKKASGSKSKVEAKPKAEAKAPVAKVRSSAKPKPKAKANATGRPKPKVVTKPAKAVKTATATSPGKKAAPVKSVKRPKTLKSPAKKKATAKKAKK</sequence>
<evidence type="ECO:0000256" key="1">
    <source>
        <dbReference type="ARBA" id="ARBA00004123"/>
    </source>
</evidence>
<dbReference type="AlphaFoldDB" id="A0A2P2MZ26"/>
<dbReference type="GO" id="GO:0003690">
    <property type="term" value="F:double-stranded DNA binding"/>
    <property type="evidence" value="ECO:0007669"/>
    <property type="project" value="TreeGrafter"/>
</dbReference>
<dbReference type="Gene3D" id="1.10.10.10">
    <property type="entry name" value="Winged helix-like DNA-binding domain superfamily/Winged helix DNA-binding domain"/>
    <property type="match status" value="1"/>
</dbReference>
<dbReference type="CDD" id="cd00073">
    <property type="entry name" value="H15"/>
    <property type="match status" value="1"/>
</dbReference>
<comment type="similarity">
    <text evidence="6">Belongs to the histone H1/H5 family.</text>
</comment>
<feature type="region of interest" description="Disordered" evidence="7">
    <location>
        <begin position="109"/>
        <end position="203"/>
    </location>
</feature>
<dbReference type="InterPro" id="IPR005819">
    <property type="entry name" value="H1/H5"/>
</dbReference>
<dbReference type="Pfam" id="PF00538">
    <property type="entry name" value="Linker_histone"/>
    <property type="match status" value="1"/>
</dbReference>
<proteinExistence type="inferred from homology"/>
<dbReference type="GO" id="GO:0006334">
    <property type="term" value="P:nucleosome assembly"/>
    <property type="evidence" value="ECO:0007669"/>
    <property type="project" value="InterPro"/>
</dbReference>
<evidence type="ECO:0000256" key="3">
    <source>
        <dbReference type="ARBA" id="ARBA00022454"/>
    </source>
</evidence>
<keyword evidence="3 6" id="KW-0158">Chromosome</keyword>
<feature type="compositionally biased region" description="Low complexity" evidence="7">
    <location>
        <begin position="155"/>
        <end position="170"/>
    </location>
</feature>
<dbReference type="InterPro" id="IPR036390">
    <property type="entry name" value="WH_DNA-bd_sf"/>
</dbReference>
<accession>A0A2P2MZ26</accession>
<evidence type="ECO:0000256" key="6">
    <source>
        <dbReference type="RuleBase" id="RU003894"/>
    </source>
</evidence>
<dbReference type="SUPFAM" id="SSF46785">
    <property type="entry name" value="Winged helix' DNA-binding domain"/>
    <property type="match status" value="1"/>
</dbReference>
<feature type="compositionally biased region" description="Basic residues" evidence="7">
    <location>
        <begin position="181"/>
        <end position="203"/>
    </location>
</feature>
<protein>
    <submittedName>
        <fullName evidence="9">Histone H1.2-like</fullName>
    </submittedName>
</protein>
<evidence type="ECO:0000313" key="9">
    <source>
        <dbReference type="EMBL" id="MBX35488.1"/>
    </source>
</evidence>
<dbReference type="InterPro" id="IPR036388">
    <property type="entry name" value="WH-like_DNA-bd_sf"/>
</dbReference>